<keyword evidence="6" id="KW-0597">Phosphoprotein</keyword>
<dbReference type="GO" id="GO:0010556">
    <property type="term" value="P:regulation of macromolecule biosynthetic process"/>
    <property type="evidence" value="ECO:0007669"/>
    <property type="project" value="UniProtKB-ARBA"/>
</dbReference>
<evidence type="ECO:0000256" key="22">
    <source>
        <dbReference type="SAM" id="SignalP"/>
    </source>
</evidence>
<dbReference type="FunFam" id="3.40.50.300:FF:000511">
    <property type="entry name" value="ATP-binding cassette, sub-family A (ABC1), member 2"/>
    <property type="match status" value="1"/>
</dbReference>
<comment type="subcellular location">
    <subcellularLocation>
        <location evidence="2">Endosome membrane</location>
    </subcellularLocation>
    <subcellularLocation>
        <location evidence="1">Lysosome membrane</location>
        <topology evidence="1">Multi-pass membrane protein</topology>
    </subcellularLocation>
</comment>
<dbReference type="InterPro" id="IPR003593">
    <property type="entry name" value="AAA+_ATPase"/>
</dbReference>
<keyword evidence="10" id="KW-0967">Endosome</keyword>
<dbReference type="SMART" id="SM00382">
    <property type="entry name" value="AAA"/>
    <property type="match status" value="2"/>
</dbReference>
<dbReference type="EMBL" id="KL894157">
    <property type="protein sequence ID" value="KGL81505.1"/>
    <property type="molecule type" value="Genomic_DNA"/>
</dbReference>
<evidence type="ECO:0000256" key="6">
    <source>
        <dbReference type="ARBA" id="ARBA00022553"/>
    </source>
</evidence>
<feature type="region of interest" description="Disordered" evidence="20">
    <location>
        <begin position="1196"/>
        <end position="1220"/>
    </location>
</feature>
<feature type="non-terminal residue" evidence="24">
    <location>
        <position position="2423"/>
    </location>
</feature>
<feature type="region of interest" description="Disordered" evidence="20">
    <location>
        <begin position="329"/>
        <end position="369"/>
    </location>
</feature>
<dbReference type="Gene3D" id="3.40.50.300">
    <property type="entry name" value="P-loop containing nucleotide triphosphate hydrolases"/>
    <property type="match status" value="2"/>
</dbReference>
<dbReference type="GO" id="GO:0005319">
    <property type="term" value="F:lipid transporter activity"/>
    <property type="evidence" value="ECO:0007669"/>
    <property type="project" value="TreeGrafter"/>
</dbReference>
<keyword evidence="11 24" id="KW-0067">ATP-binding</keyword>
<dbReference type="SUPFAM" id="SSF52540">
    <property type="entry name" value="P-loop containing nucleoside triphosphate hydrolases"/>
    <property type="match status" value="2"/>
</dbReference>
<evidence type="ECO:0000256" key="4">
    <source>
        <dbReference type="ARBA" id="ARBA00022448"/>
    </source>
</evidence>
<feature type="non-terminal residue" evidence="24">
    <location>
        <position position="1"/>
    </location>
</feature>
<evidence type="ECO:0000256" key="8">
    <source>
        <dbReference type="ARBA" id="ARBA00022737"/>
    </source>
</evidence>
<feature type="region of interest" description="Disordered" evidence="20">
    <location>
        <begin position="178"/>
        <end position="215"/>
    </location>
</feature>
<feature type="compositionally biased region" description="Low complexity" evidence="20">
    <location>
        <begin position="1205"/>
        <end position="1220"/>
    </location>
</feature>
<dbReference type="GO" id="GO:0051247">
    <property type="term" value="P:positive regulation of protein metabolic process"/>
    <property type="evidence" value="ECO:0007669"/>
    <property type="project" value="UniProtKB-ARBA"/>
</dbReference>
<dbReference type="InterPro" id="IPR003439">
    <property type="entry name" value="ABC_transporter-like_ATP-bd"/>
</dbReference>
<dbReference type="Pfam" id="PF23321">
    <property type="entry name" value="R1_ABCA1"/>
    <property type="match status" value="1"/>
</dbReference>
<evidence type="ECO:0000256" key="1">
    <source>
        <dbReference type="ARBA" id="ARBA00004155"/>
    </source>
</evidence>
<feature type="transmembrane region" description="Helical" evidence="21">
    <location>
        <begin position="864"/>
        <end position="885"/>
    </location>
</feature>
<keyword evidence="15" id="KW-0325">Glycoprotein</keyword>
<evidence type="ECO:0000256" key="10">
    <source>
        <dbReference type="ARBA" id="ARBA00022753"/>
    </source>
</evidence>
<protein>
    <recommendedName>
        <fullName evidence="18">ATP-binding cassette sub-family A member 2</fullName>
    </recommendedName>
    <alternativeName>
        <fullName evidence="19">ATP-binding cassette transporter 2</fullName>
    </alternativeName>
</protein>
<proteinExistence type="inferred from homology"/>
<feature type="transmembrane region" description="Helical" evidence="21">
    <location>
        <begin position="1860"/>
        <end position="1879"/>
    </location>
</feature>
<feature type="domain" description="ABC transporter" evidence="23">
    <location>
        <begin position="962"/>
        <end position="1193"/>
    </location>
</feature>
<keyword evidence="25" id="KW-1185">Reference proteome</keyword>
<feature type="transmembrane region" description="Helical" evidence="21">
    <location>
        <begin position="1975"/>
        <end position="1997"/>
    </location>
</feature>
<keyword evidence="12" id="KW-1278">Translocase</keyword>
<feature type="transmembrane region" description="Helical" evidence="21">
    <location>
        <begin position="1780"/>
        <end position="1803"/>
    </location>
</feature>
<evidence type="ECO:0000256" key="19">
    <source>
        <dbReference type="ARBA" id="ARBA00083139"/>
    </source>
</evidence>
<evidence type="ECO:0000256" key="20">
    <source>
        <dbReference type="SAM" id="MobiDB-lite"/>
    </source>
</evidence>
<comment type="similarity">
    <text evidence="3">Belongs to the ABC transporter superfamily. ABCA family.</text>
</comment>
<keyword evidence="7 21" id="KW-0812">Transmembrane</keyword>
<evidence type="ECO:0000256" key="18">
    <source>
        <dbReference type="ARBA" id="ARBA00068368"/>
    </source>
</evidence>
<evidence type="ECO:0000256" key="21">
    <source>
        <dbReference type="SAM" id="Phobius"/>
    </source>
</evidence>
<evidence type="ECO:0000313" key="25">
    <source>
        <dbReference type="Proteomes" id="UP000053641"/>
    </source>
</evidence>
<evidence type="ECO:0000256" key="12">
    <source>
        <dbReference type="ARBA" id="ARBA00022967"/>
    </source>
</evidence>
<dbReference type="PANTHER" id="PTHR19229:SF36">
    <property type="entry name" value="ATP-BINDING CASSETTE SUB-FAMILY A MEMBER 2"/>
    <property type="match status" value="1"/>
</dbReference>
<feature type="compositionally biased region" description="Acidic residues" evidence="20">
    <location>
        <begin position="355"/>
        <end position="365"/>
    </location>
</feature>
<dbReference type="PROSITE" id="PS50893">
    <property type="entry name" value="ABC_TRANSPORTER_2"/>
    <property type="match status" value="2"/>
</dbReference>
<dbReference type="InterPro" id="IPR026082">
    <property type="entry name" value="ABCA"/>
</dbReference>
<feature type="region of interest" description="Disordered" evidence="20">
    <location>
        <begin position="1297"/>
        <end position="1321"/>
    </location>
</feature>
<feature type="transmembrane region" description="Helical" evidence="21">
    <location>
        <begin position="1833"/>
        <end position="1854"/>
    </location>
</feature>
<feature type="chain" id="PRO_5001958071" description="ATP-binding cassette sub-family A member 2" evidence="22">
    <location>
        <begin position="20"/>
        <end position="2423"/>
    </location>
</feature>
<feature type="transmembrane region" description="Helical" evidence="21">
    <location>
        <begin position="721"/>
        <end position="743"/>
    </location>
</feature>
<keyword evidence="13 21" id="KW-1133">Transmembrane helix</keyword>
<evidence type="ECO:0000256" key="14">
    <source>
        <dbReference type="ARBA" id="ARBA00023136"/>
    </source>
</evidence>
<evidence type="ECO:0000256" key="15">
    <source>
        <dbReference type="ARBA" id="ARBA00023180"/>
    </source>
</evidence>
<keyword evidence="4" id="KW-0813">Transport</keyword>
<feature type="compositionally biased region" description="Low complexity" evidence="20">
    <location>
        <begin position="339"/>
        <end position="354"/>
    </location>
</feature>
<evidence type="ECO:0000256" key="9">
    <source>
        <dbReference type="ARBA" id="ARBA00022741"/>
    </source>
</evidence>
<keyword evidence="16" id="KW-0458">Lysosome</keyword>
<dbReference type="GO" id="GO:0005765">
    <property type="term" value="C:lysosomal membrane"/>
    <property type="evidence" value="ECO:0007669"/>
    <property type="project" value="UniProtKB-SubCell"/>
</dbReference>
<evidence type="ECO:0000256" key="5">
    <source>
        <dbReference type="ARBA" id="ARBA00022481"/>
    </source>
</evidence>
<keyword evidence="22" id="KW-0732">Signal</keyword>
<keyword evidence="5" id="KW-0488">Methylation</keyword>
<keyword evidence="9" id="KW-0547">Nucleotide-binding</keyword>
<feature type="signal peptide" evidence="22">
    <location>
        <begin position="1"/>
        <end position="19"/>
    </location>
</feature>
<dbReference type="InterPro" id="IPR013525">
    <property type="entry name" value="ABC2_TM"/>
</dbReference>
<evidence type="ECO:0000256" key="16">
    <source>
        <dbReference type="ARBA" id="ARBA00023228"/>
    </source>
</evidence>
<dbReference type="GO" id="GO:0140359">
    <property type="term" value="F:ABC-type transporter activity"/>
    <property type="evidence" value="ECO:0007669"/>
    <property type="project" value="InterPro"/>
</dbReference>
<name>A0A099ZL40_TINGU</name>
<dbReference type="GO" id="GO:0005524">
    <property type="term" value="F:ATP binding"/>
    <property type="evidence" value="ECO:0007669"/>
    <property type="project" value="UniProtKB-KW"/>
</dbReference>
<dbReference type="GO" id="GO:0010008">
    <property type="term" value="C:endosome membrane"/>
    <property type="evidence" value="ECO:0007669"/>
    <property type="project" value="UniProtKB-SubCell"/>
</dbReference>
<feature type="compositionally biased region" description="Basic and acidic residues" evidence="20">
    <location>
        <begin position="1305"/>
        <end position="1315"/>
    </location>
</feature>
<organism evidence="24 25">
    <name type="scientific">Tinamus guttatus</name>
    <name type="common">White-throated tinamou</name>
    <dbReference type="NCBI Taxonomy" id="94827"/>
    <lineage>
        <taxon>Eukaryota</taxon>
        <taxon>Metazoa</taxon>
        <taxon>Chordata</taxon>
        <taxon>Craniata</taxon>
        <taxon>Vertebrata</taxon>
        <taxon>Euteleostomi</taxon>
        <taxon>Archelosauria</taxon>
        <taxon>Archosauria</taxon>
        <taxon>Dinosauria</taxon>
        <taxon>Saurischia</taxon>
        <taxon>Theropoda</taxon>
        <taxon>Coelurosauria</taxon>
        <taxon>Aves</taxon>
        <taxon>Palaeognathae</taxon>
        <taxon>Tinamiformes</taxon>
        <taxon>Tinamidae</taxon>
        <taxon>Tinamus</taxon>
    </lineage>
</organism>
<feature type="transmembrane region" description="Helical" evidence="21">
    <location>
        <begin position="1891"/>
        <end position="1916"/>
    </location>
</feature>
<sequence length="2423" mass="270867">WVLAFEIFIPLVLFFILLGLRQKKPTIPVKEAFYTAAPLTSAGILPVMQSLCPDGQRDEFGFLQYSNSTVTQLLEHLSEVVEQSNLFDPDHPGLEEELQSLRRRLEALSSSEPGSMESHFSNQCPASSSSHARSSFTLAWAAKDRDELHRFLTQNLSLPNSTAELLLGSSIDLREVSEQNGAGPAGRDGDGGVSSPKDTEQTCIPPPSPSPDCGEQSRRNYWGLGRCCHALARPWALCCGGSNAAGFFLLGSGSQAARGERFAQLASELKDQLDTRKIVSRLKLDEVNNTATQHRLHALLEDLVEMEKVLRDMDILSALAKLLPKGACASKAPPPTANSTGWASGNATAGGNATAEEESDGEGEAGGENPQGQFSAFVQLWAGLQPILCGNNRTIEPEALKQGNMSSLGFTSKEQRNLGLLVHLMTSNPKILYAPVGTEVDKVILKANETFAFVGNVTHYAKAWMNISPEIRAYLEEGRLQRRIRWLQQFTADLHKHPEILNVSDSDLLHNFLSGNFSLPNASVLLQQLDTIDNAACGWVHFMDKVSVDIFKGFPDEESIVNYTLNQAYQDNVTVFASVIFQTNKDGSLPPHVLYKIRQNSSFTEKTNEIRRAYWRPGPNTGGRFYFLYGFVWIQDMMERALINTFVGHDVVEPGNYVQMFPYPCYTRDDFLFVIEHMMPLCMVISWVYSVAMMIQHIVTEKEHRLKEVMKMMGLNNAVHWVAWFITGFVQLSISVTALTAILKYGKVLMHSDVLIIWLFLAIYAVATIMFCFLVSVLYSKAKLASACGGIIYFLSYVPYMYVAIREEVAHDKITAFEKCIASLMSTTAFGLGSKYFALYEVAGVGIQWHTLSQSPVEGDDFNLLLSMMMLSIDAVVYGVLTWYIEAVHPGMYGLPRPWYFPFQKSYWLGNGRVETWEWTWPWSRTTRLSIMEEDQACAMESRRLEETRGIEEEPSHLPLVVCIDKLTKVYKTDKKLALNKLSLNLYENQVVSFLGHNGAGKTTTMSILTGLFPPTSGSATIYGHDIRTEMDEIRKNLGMCPQHNVLFDRLTVEEHLWFYSQLKSMAEEEIRKEMDKMIEDLELSNKRHSLVQTLSGGMKRKLSVAIAFVGGSRAVILDEPTAGVDPYARRAIWDLILKYKPGRTILLSTHHMDEADLLGDRIAIISHGKLKCCGSPLFLKSTYGDGYKLTVVKKQSDTRNSTESGQPHSPPSHSSVSPCSEPRVSQFIKKYVASCLLISDTNTELSYILPSEAVKKGCFERLFQHLEQSLEELDLTSFGLMDTTLEEVFLKVSEEDQSLENSDADMKESKKDALRPPAPELEVPEKPEVELSNLVTCSKLAQSQASLRSASSVGSVRGDEGGAYSEFFGDYSPLFDNRQDPDNISLQDQEADMEVEDNDLAGQGSFKLEGSWLKLRQFHGLIVKRFHCAKRNTKALFSQILLPAFFVCVAMTVALSVPEIGDLPPLILSPSQYHNYTQPKGNFIPYANEERREYRIRLSPDASPQQLVNTFHLPSGVGATCVLKTAFNNTLDQPVQTLNLNSNESKMLAAKYFDAMCIDSFTQGLPLSNFVPPPPSPAPSDYPVSMDEDLLRAWNSTTFSSATKETITSAPALPRIIHEPIKCTCSMQGTGFSCPSGVGGHPPQMKVVTGDILADITGRNVSEYLLYTSDRFRLHRQEGGYGALTFGNVQKSIPASFGARAPAMVRKIAVRRTAQVFYNNKGYHSMPTYLNALNNAILRANLPKSKGNPAAYGITVTNHPMNKTSASLSLDYLLQGTDVVIAIFIIVAMSFVPASFVVFLVAEKATKAKHLQFVSGCDPVIYWLANYVWDMLNYLVPATCCIIILFVFDLPAYTSPTNFPAVLSLFLLYGWSITPIMYPASFWFEVPSSAYVFLIVINLFIGITATVATFLLQLFEHDKDLKVVNSYLKSCFLVFPNYNLGHGLMEMAYNEYINEYYAKIGQFDKMKSPFEWDIVTRGLVAMTIEGFIGFFITIMCQYNFFRKPQRLPVSTKPIEDDIDVANERHRVLRGDADNDMLKIENLTKVYKSRKIGRILAVDRLCVGVRPGECFGLLGVNGAGKTTTFKMLTGDESTTGGEAFVNGHSILKELLQVQQSLGYCPQFDALFDELTAQEHLELYTRLRGIPWKDEERVVKWALKKLELTKYADKPASTYSGGNKRKLSTAIALIGYPSFIFLDEPTTGMDPKARRFLWNLILDVIKTGRSVVLTSHSMEECEALCTRLAIMVNGRLKCLGSIQHLKNRFGDGYMITVRTKSSLNVKEVVRFFNRNFPEAILKERHHTKTQYQLKSDQISLAQVFSKMEQVVDVLGIEDYSVSQTTLDNVFVNFAKKQSDNLEQQETSPSCALQSPLERVLSLLRPRAAPTELRALVVEEQEDLETDDEGLISFEEERAQLSFNTDTLC</sequence>
<feature type="transmembrane region" description="Helical" evidence="21">
    <location>
        <begin position="678"/>
        <end position="700"/>
    </location>
</feature>
<feature type="domain" description="ABC transporter" evidence="23">
    <location>
        <begin position="2038"/>
        <end position="2273"/>
    </location>
</feature>
<dbReference type="GO" id="GO:0016887">
    <property type="term" value="F:ATP hydrolysis activity"/>
    <property type="evidence" value="ECO:0007669"/>
    <property type="project" value="InterPro"/>
</dbReference>
<dbReference type="InterPro" id="IPR056264">
    <property type="entry name" value="R2_ABCA1-4-like"/>
</dbReference>
<evidence type="ECO:0000256" key="17">
    <source>
        <dbReference type="ARBA" id="ARBA00059684"/>
    </source>
</evidence>
<comment type="function">
    <text evidence="17">Probable lipid transporter that modulates cholesterol sequestration in the late endosome/lysosome by regulating the intracellular sphingolipid metabolism, in turn participates in cholesterol homeostasis. May alter the transbilayer distribution of ceramide in the intraluminal membrane lipid bilayer, favoring its retention in the outer leaflet that results in increased acid ceramidase activity in the late endosome/lysosome, facilitating ceramide deacylation to sphingosine leading to the sequestration of free cholesterol in lysosomes. In addition regulates amyloid-beta production either by activating a signaling pathway that regulates amyloid precursor protein transcription through the modulation of sphingolipid metabolism or through its role in gamma-secretase processing of APP. May play a role in myelin formation.</text>
</comment>
<evidence type="ECO:0000256" key="2">
    <source>
        <dbReference type="ARBA" id="ARBA00004608"/>
    </source>
</evidence>
<dbReference type="Pfam" id="PF00005">
    <property type="entry name" value="ABC_tran"/>
    <property type="match status" value="2"/>
</dbReference>
<accession>A0A099ZL40</accession>
<feature type="transmembrane region" description="Helical" evidence="21">
    <location>
        <begin position="755"/>
        <end position="777"/>
    </location>
</feature>
<dbReference type="FunFam" id="3.40.50.300:FF:000612">
    <property type="entry name" value="ATP-binding cassette, sub-family A (ABC1), member 2"/>
    <property type="match status" value="1"/>
</dbReference>
<dbReference type="PANTHER" id="PTHR19229">
    <property type="entry name" value="ATP-BINDING CASSETTE TRANSPORTER SUBFAMILY A ABCA"/>
    <property type="match status" value="1"/>
</dbReference>
<keyword evidence="14 21" id="KW-0472">Membrane</keyword>
<evidence type="ECO:0000256" key="11">
    <source>
        <dbReference type="ARBA" id="ARBA00022840"/>
    </source>
</evidence>
<feature type="transmembrane region" description="Helical" evidence="21">
    <location>
        <begin position="784"/>
        <end position="805"/>
    </location>
</feature>
<dbReference type="InterPro" id="IPR017871">
    <property type="entry name" value="ABC_transporter-like_CS"/>
</dbReference>
<dbReference type="Pfam" id="PF12698">
    <property type="entry name" value="ABC2_membrane_3"/>
    <property type="match status" value="2"/>
</dbReference>
<evidence type="ECO:0000256" key="3">
    <source>
        <dbReference type="ARBA" id="ARBA00008869"/>
    </source>
</evidence>
<dbReference type="Proteomes" id="UP000053641">
    <property type="component" value="Unassembled WGS sequence"/>
</dbReference>
<dbReference type="CDD" id="cd03263">
    <property type="entry name" value="ABC_subfamily_A"/>
    <property type="match status" value="2"/>
</dbReference>
<dbReference type="PROSITE" id="PS00211">
    <property type="entry name" value="ABC_TRANSPORTER_1"/>
    <property type="match status" value="1"/>
</dbReference>
<gene>
    <name evidence="24" type="ORF">N309_14005</name>
</gene>
<evidence type="ECO:0000256" key="13">
    <source>
        <dbReference type="ARBA" id="ARBA00022989"/>
    </source>
</evidence>
<feature type="region of interest" description="Disordered" evidence="20">
    <location>
        <begin position="108"/>
        <end position="129"/>
    </location>
</feature>
<dbReference type="STRING" id="94827.A0A099ZL40"/>
<evidence type="ECO:0000259" key="23">
    <source>
        <dbReference type="PROSITE" id="PS50893"/>
    </source>
</evidence>
<dbReference type="InterPro" id="IPR027417">
    <property type="entry name" value="P-loop_NTPase"/>
</dbReference>
<keyword evidence="8" id="KW-0677">Repeat</keyword>
<reference evidence="24 25" key="1">
    <citation type="submission" date="2014-06" db="EMBL/GenBank/DDBJ databases">
        <title>Genome evolution of avian class.</title>
        <authorList>
            <person name="Zhang G."/>
            <person name="Li C."/>
        </authorList>
    </citation>
    <scope>NUCLEOTIDE SEQUENCE [LARGE SCALE GENOMIC DNA]</scope>
    <source>
        <strain evidence="24">BGI_N309</strain>
    </source>
</reference>
<evidence type="ECO:0000313" key="24">
    <source>
        <dbReference type="EMBL" id="KGL81505.1"/>
    </source>
</evidence>
<evidence type="ECO:0000256" key="7">
    <source>
        <dbReference type="ARBA" id="ARBA00022692"/>
    </source>
</evidence>